<name>Q13ZZ1_PARXL</name>
<reference evidence="3" key="2">
    <citation type="submission" date="2006-03" db="EMBL/GenBank/DDBJ databases">
        <title>Complete sequence of Chromosome 1 of Burkholderia xenovorans LB400.</title>
        <authorList>
            <consortium name="US DOE Joint Genome Institute"/>
            <person name="Copeland A."/>
            <person name="Lucas S."/>
            <person name="Lapidus A."/>
            <person name="Barry K."/>
            <person name="Detter J.C."/>
            <person name="Glavina del Rio T."/>
            <person name="Hammon N."/>
            <person name="Israni S."/>
            <person name="Pitluck S."/>
            <person name="Chain P."/>
            <person name="Malfatti S."/>
            <person name="Shin M."/>
            <person name="Vergez L."/>
            <person name="Schmutz J."/>
            <person name="Larimer F."/>
            <person name="Land M."/>
            <person name="Kyrpides N."/>
            <person name="Lykidis A."/>
            <person name="Richardson P."/>
        </authorList>
    </citation>
    <scope>NUCLEOTIDE SEQUENCE</scope>
    <source>
        <strain evidence="3">LB400</strain>
    </source>
</reference>
<evidence type="ECO:0000313" key="2">
    <source>
        <dbReference type="EMBL" id="ABE30318.1"/>
    </source>
</evidence>
<dbReference type="KEGG" id="bxe:Bxe_A4549"/>
<sequence>MRDREKRDEHQSVGTPESWSYDDHRGQRAASQQACRSGCPASRRRPTCRTPKPNRLFGICTATRIVAPDE</sequence>
<dbReference type="STRING" id="266265.Bxe_A4516"/>
<evidence type="ECO:0000256" key="1">
    <source>
        <dbReference type="SAM" id="MobiDB-lite"/>
    </source>
</evidence>
<reference evidence="3 4" key="1">
    <citation type="journal article" date="2006" name="Proc. Natl. Acad. Sci. U.S.A.">
        <title>Burkholderia xenovorans LB400 harbors a multi-replicon, 9.73-Mbp genome shaped for versatility.</title>
        <authorList>
            <person name="Chain P.S."/>
            <person name="Denef V.J."/>
            <person name="Konstantinidis K.T."/>
            <person name="Vergez L.M."/>
            <person name="Agullo L."/>
            <person name="Reyes V.L."/>
            <person name="Hauser L."/>
            <person name="Cordova M."/>
            <person name="Gomez L."/>
            <person name="Gonzalez M."/>
            <person name="Land M."/>
            <person name="Lao V."/>
            <person name="Larimer F."/>
            <person name="LiPuma J.J."/>
            <person name="Mahenthiralingam E."/>
            <person name="Malfatti S.A."/>
            <person name="Marx C.J."/>
            <person name="Parnell J.J."/>
            <person name="Ramette A."/>
            <person name="Richardson P."/>
            <person name="Seeger M."/>
            <person name="Smith D."/>
            <person name="Spilker T."/>
            <person name="Sul W.J."/>
            <person name="Tsoi T.V."/>
            <person name="Ulrich L.E."/>
            <person name="Zhulin I.B."/>
            <person name="Tiedje J.M."/>
        </authorList>
    </citation>
    <scope>NUCLEOTIDE SEQUENCE [LARGE SCALE GENOMIC DNA]</scope>
    <source>
        <strain evidence="3 4">LB400</strain>
    </source>
</reference>
<dbReference type="EMBL" id="CP000270">
    <property type="protein sequence ID" value="ABE30348.1"/>
    <property type="molecule type" value="Genomic_DNA"/>
</dbReference>
<organism evidence="3 4">
    <name type="scientific">Paraburkholderia xenovorans (strain LB400)</name>
    <dbReference type="NCBI Taxonomy" id="266265"/>
    <lineage>
        <taxon>Bacteria</taxon>
        <taxon>Pseudomonadati</taxon>
        <taxon>Pseudomonadota</taxon>
        <taxon>Betaproteobacteria</taxon>
        <taxon>Burkholderiales</taxon>
        <taxon>Burkholderiaceae</taxon>
        <taxon>Paraburkholderia</taxon>
    </lineage>
</organism>
<dbReference type="KEGG" id="bxe:Bxe_A4516"/>
<gene>
    <name evidence="2" type="ORF">Bxe_A4516</name>
    <name evidence="3" type="ORF">Bxe_A4549</name>
</gene>
<proteinExistence type="predicted"/>
<dbReference type="Proteomes" id="UP000001817">
    <property type="component" value="Chromosome 1"/>
</dbReference>
<protein>
    <submittedName>
        <fullName evidence="3">Uncharacterized protein</fullName>
    </submittedName>
</protein>
<keyword evidence="4" id="KW-1185">Reference proteome</keyword>
<dbReference type="EMBL" id="CP000270">
    <property type="protein sequence ID" value="ABE30318.1"/>
    <property type="molecule type" value="Genomic_DNA"/>
</dbReference>
<feature type="region of interest" description="Disordered" evidence="1">
    <location>
        <begin position="1"/>
        <end position="53"/>
    </location>
</feature>
<accession>Q13ZZ1</accession>
<evidence type="ECO:0000313" key="4">
    <source>
        <dbReference type="Proteomes" id="UP000001817"/>
    </source>
</evidence>
<evidence type="ECO:0000313" key="3">
    <source>
        <dbReference type="EMBL" id="ABE30348.1"/>
    </source>
</evidence>
<dbReference type="AlphaFoldDB" id="Q13ZZ1"/>
<feature type="compositionally biased region" description="Basic and acidic residues" evidence="1">
    <location>
        <begin position="1"/>
        <end position="11"/>
    </location>
</feature>